<dbReference type="OrthoDB" id="10248987at2759"/>
<evidence type="ECO:0000256" key="3">
    <source>
        <dbReference type="ARBA" id="ARBA00022694"/>
    </source>
</evidence>
<evidence type="ECO:0000256" key="1">
    <source>
        <dbReference type="ARBA" id="ARBA00022490"/>
    </source>
</evidence>
<dbReference type="Gene3D" id="3.10.20.30">
    <property type="match status" value="1"/>
</dbReference>
<comment type="caution">
    <text evidence="7">The sequence shown here is derived from an EMBL/GenBank/DDBJ whole genome shotgun (WGS) entry which is preliminary data.</text>
</comment>
<feature type="modified residue" description="1-thioglycine" evidence="5">
    <location>
        <position position="99"/>
    </location>
</feature>
<dbReference type="InterPro" id="IPR012675">
    <property type="entry name" value="Beta-grasp_dom_sf"/>
</dbReference>
<gene>
    <name evidence="7" type="ORF">J8273_2968</name>
</gene>
<organism evidence="7 8">
    <name type="scientific">Carpediemonas membranifera</name>
    <dbReference type="NCBI Taxonomy" id="201153"/>
    <lineage>
        <taxon>Eukaryota</taxon>
        <taxon>Metamonada</taxon>
        <taxon>Carpediemonas-like organisms</taxon>
        <taxon>Carpediemonas</taxon>
    </lineage>
</organism>
<dbReference type="InterPro" id="IPR015221">
    <property type="entry name" value="Urm1"/>
</dbReference>
<keyword evidence="2 5" id="KW-1017">Isopeptide bond</keyword>
<comment type="pathway">
    <text evidence="5 6">tRNA modification; 5-methoxycarbonylmethyl-2-thiouridine-tRNA biosynthesis.</text>
</comment>
<dbReference type="Pfam" id="PF09138">
    <property type="entry name" value="Urm1"/>
    <property type="match status" value="1"/>
</dbReference>
<feature type="cross-link" description="Glycyl lysine isopeptide (Gly-Lys) (interchain with K-? in acceptor proteins)" evidence="5">
    <location>
        <position position="99"/>
    </location>
</feature>
<dbReference type="InterPro" id="IPR016155">
    <property type="entry name" value="Mopterin_synth/thiamin_S_b"/>
</dbReference>
<dbReference type="AlphaFoldDB" id="A0A8J6AUY5"/>
<dbReference type="GO" id="GO:0032447">
    <property type="term" value="P:protein urmylation"/>
    <property type="evidence" value="ECO:0007669"/>
    <property type="project" value="UniProtKB-UniRule"/>
</dbReference>
<reference evidence="7" key="1">
    <citation type="submission" date="2021-05" db="EMBL/GenBank/DDBJ databases">
        <title>A free-living protist that lacks canonical eukaryotic 1 DNA replication and segregation systems.</title>
        <authorList>
            <person name="Salas-Leiva D.E."/>
            <person name="Tromer E.C."/>
            <person name="Curtis B.A."/>
            <person name="Jerlstrom-Hultqvist J."/>
            <person name="Kolisko M."/>
            <person name="Yi Z."/>
            <person name="Salas-Leiva J.S."/>
            <person name="Gallot-Lavallee L."/>
            <person name="Kops G.J.P.L."/>
            <person name="Archibald J.M."/>
            <person name="Simpson A.G.B."/>
            <person name="Roger A.J."/>
        </authorList>
    </citation>
    <scope>NUCLEOTIDE SEQUENCE</scope>
    <source>
        <strain evidence="7">BICM</strain>
    </source>
</reference>
<dbReference type="PANTHER" id="PTHR14986">
    <property type="entry name" value="RURM1 PROTEIN"/>
    <property type="match status" value="1"/>
</dbReference>
<dbReference type="GO" id="GO:0005829">
    <property type="term" value="C:cytosol"/>
    <property type="evidence" value="ECO:0007669"/>
    <property type="project" value="UniProtKB-UniRule"/>
</dbReference>
<dbReference type="HAMAP" id="MF_03048">
    <property type="entry name" value="Urm1"/>
    <property type="match status" value="1"/>
</dbReference>
<dbReference type="SUPFAM" id="SSF54285">
    <property type="entry name" value="MoaD/ThiS"/>
    <property type="match status" value="1"/>
</dbReference>
<keyword evidence="4 5" id="KW-0833">Ubl conjugation pathway</keyword>
<dbReference type="UniPathway" id="UPA00988"/>
<evidence type="ECO:0000313" key="8">
    <source>
        <dbReference type="Proteomes" id="UP000717585"/>
    </source>
</evidence>
<accession>A0A8J6AUY5</accession>
<protein>
    <recommendedName>
        <fullName evidence="5">Ubiquitin-related modifier 1 homolog</fullName>
    </recommendedName>
</protein>
<dbReference type="EMBL" id="JAHDYR010000011">
    <property type="protein sequence ID" value="KAG9395401.1"/>
    <property type="molecule type" value="Genomic_DNA"/>
</dbReference>
<sequence>MDPLGQEAMATVKVEYRAGLELDFGTRDATVPIEPGVTVLALAHSLKDKDGNTALIEGNIIRAGILVLINDCDIEIEDGVNTVVKAGDVVTFLSSIHGG</sequence>
<comment type="function">
    <text evidence="5">Acts as a sulfur carrier required for 2-thiolation of mcm(5)S(2)U at tRNA wobble positions of cytosolic tRNA(Lys), tRNA(Glu) and tRNA(Gln). Serves as sulfur donor in tRNA 2-thiolation reaction by being thiocarboxylated (-COSH) at its C-terminus by the MOCS3/UBA4 homolog. The sulfur is then transferred to tRNA to form 2-thiolation of mcm(5)S(2)U. Also acts as a ubiquitin-like protein (UBL) that is covalently conjugated via an isopeptide bond to lysine residues of target proteins. The thiocarboxylated form serves as substrate for conjugation and oxidative stress specifically induces the formation of UBL-protein conjugates.</text>
</comment>
<comment type="PTM">
    <text evidence="5">C-terminal thiocarboxylation occurs in 2 steps, it is first acyl-adenylated (-COAMP) via the hesA/moeB/thiF part of the MOCS3/UBA4 homolog, then thiocarboxylated (-COSH) via the rhodanese domain of the MOCS3/UBA4 homolog.</text>
</comment>
<comment type="similarity">
    <text evidence="5 6">Belongs to the URM1 family.</text>
</comment>
<evidence type="ECO:0000256" key="5">
    <source>
        <dbReference type="HAMAP-Rule" id="MF_03048"/>
    </source>
</evidence>
<dbReference type="Proteomes" id="UP000717585">
    <property type="component" value="Unassembled WGS sequence"/>
</dbReference>
<comment type="subcellular location">
    <subcellularLocation>
        <location evidence="5 6">Cytoplasm</location>
    </subcellularLocation>
</comment>
<dbReference type="GO" id="GO:0002098">
    <property type="term" value="P:tRNA wobble uridine modification"/>
    <property type="evidence" value="ECO:0007669"/>
    <property type="project" value="UniProtKB-UniRule"/>
</dbReference>
<keyword evidence="3 5" id="KW-0819">tRNA processing</keyword>
<evidence type="ECO:0000256" key="6">
    <source>
        <dbReference type="RuleBase" id="RU361182"/>
    </source>
</evidence>
<keyword evidence="8" id="KW-1185">Reference proteome</keyword>
<evidence type="ECO:0000313" key="7">
    <source>
        <dbReference type="EMBL" id="KAG9395401.1"/>
    </source>
</evidence>
<evidence type="ECO:0000256" key="4">
    <source>
        <dbReference type="ARBA" id="ARBA00022786"/>
    </source>
</evidence>
<evidence type="ECO:0000256" key="2">
    <source>
        <dbReference type="ARBA" id="ARBA00022499"/>
    </source>
</evidence>
<keyword evidence="1 5" id="KW-0963">Cytoplasm</keyword>
<name>A0A8J6AUY5_9EUKA</name>
<dbReference type="GO" id="GO:0034227">
    <property type="term" value="P:tRNA thio-modification"/>
    <property type="evidence" value="ECO:0007669"/>
    <property type="project" value="UniProtKB-UniRule"/>
</dbReference>
<proteinExistence type="inferred from homology"/>